<dbReference type="EMBL" id="WRPP01000014">
    <property type="protein sequence ID" value="MVU83680.1"/>
    <property type="molecule type" value="Genomic_DNA"/>
</dbReference>
<dbReference type="InterPro" id="IPR017517">
    <property type="entry name" value="Maleyloyr_isom"/>
</dbReference>
<dbReference type="RefSeq" id="WP_157393238.1">
    <property type="nucleotide sequence ID" value="NZ_WRPP01000014.1"/>
</dbReference>
<dbReference type="Proteomes" id="UP000466794">
    <property type="component" value="Unassembled WGS sequence"/>
</dbReference>
<dbReference type="Pfam" id="PF11716">
    <property type="entry name" value="MDMPI_N"/>
    <property type="match status" value="1"/>
</dbReference>
<proteinExistence type="predicted"/>
<evidence type="ECO:0000313" key="2">
    <source>
        <dbReference type="EMBL" id="MVU83680.1"/>
    </source>
</evidence>
<dbReference type="InterPro" id="IPR024344">
    <property type="entry name" value="MDMPI_metal-binding"/>
</dbReference>
<keyword evidence="3" id="KW-1185">Reference proteome</keyword>
<dbReference type="NCBIfam" id="TIGR03086">
    <property type="entry name" value="TIGR03086 family metal-binding protein"/>
    <property type="match status" value="1"/>
</dbReference>
<dbReference type="InterPro" id="IPR034660">
    <property type="entry name" value="DinB/YfiT-like"/>
</dbReference>
<evidence type="ECO:0000259" key="1">
    <source>
        <dbReference type="Pfam" id="PF11716"/>
    </source>
</evidence>
<dbReference type="AlphaFoldDB" id="A0A7K1VAK0"/>
<name>A0A7K1VAK0_9NOCA</name>
<dbReference type="InterPro" id="IPR017520">
    <property type="entry name" value="CHP03086"/>
</dbReference>
<reference evidence="2 3" key="1">
    <citation type="submission" date="2019-12" db="EMBL/GenBank/DDBJ databases">
        <title>Nocardia sp. nov. ET3-3 isolated from soil.</title>
        <authorList>
            <person name="Kanchanasin P."/>
            <person name="Tanasupawat S."/>
            <person name="Yuki M."/>
            <person name="Kudo T."/>
        </authorList>
    </citation>
    <scope>NUCLEOTIDE SEQUENCE [LARGE SCALE GENOMIC DNA]</scope>
    <source>
        <strain evidence="2 3">ET3-3</strain>
    </source>
</reference>
<dbReference type="SUPFAM" id="SSF109854">
    <property type="entry name" value="DinB/YfiT-like putative metalloenzymes"/>
    <property type="match status" value="1"/>
</dbReference>
<dbReference type="Gene3D" id="1.20.120.450">
    <property type="entry name" value="dinb family like domain"/>
    <property type="match status" value="1"/>
</dbReference>
<comment type="caution">
    <text evidence="2">The sequence shown here is derived from an EMBL/GenBank/DDBJ whole genome shotgun (WGS) entry which is preliminary data.</text>
</comment>
<sequence length="191" mass="20297">MTTPAFDLEAAAAATEAVVAAITDADFDRRTPSDISVRDMLAHVQGFTEAFRMGATKEMVGRSQPPGPGAQLAEDWRDRIPAQLKSLVAAWRELDAWEGDTEVGGVLAPAPQMAIFALNEVVIHGWDLARATGQPYAPSEADLAILLGFLRDTPREGVPGLFGPVIDIPAEAPLLDRVVGLTGRDPAWSAA</sequence>
<dbReference type="NCBIfam" id="TIGR03083">
    <property type="entry name" value="maleylpyruvate isomerase family mycothiol-dependent enzyme"/>
    <property type="match status" value="1"/>
</dbReference>
<accession>A0A7K1VAK0</accession>
<dbReference type="GO" id="GO:0046872">
    <property type="term" value="F:metal ion binding"/>
    <property type="evidence" value="ECO:0007669"/>
    <property type="project" value="InterPro"/>
</dbReference>
<feature type="domain" description="Mycothiol-dependent maleylpyruvate isomerase metal-binding" evidence="1">
    <location>
        <begin position="8"/>
        <end position="129"/>
    </location>
</feature>
<organism evidence="2 3">
    <name type="scientific">Nocardia terrae</name>
    <dbReference type="NCBI Taxonomy" id="2675851"/>
    <lineage>
        <taxon>Bacteria</taxon>
        <taxon>Bacillati</taxon>
        <taxon>Actinomycetota</taxon>
        <taxon>Actinomycetes</taxon>
        <taxon>Mycobacteriales</taxon>
        <taxon>Nocardiaceae</taxon>
        <taxon>Nocardia</taxon>
    </lineage>
</organism>
<gene>
    <name evidence="2" type="ORF">GPX89_41385</name>
</gene>
<evidence type="ECO:0000313" key="3">
    <source>
        <dbReference type="Proteomes" id="UP000466794"/>
    </source>
</evidence>
<protein>
    <submittedName>
        <fullName evidence="2">TIGR03086 family protein</fullName>
    </submittedName>
</protein>